<dbReference type="InterPro" id="IPR017850">
    <property type="entry name" value="Alkaline_phosphatase_core_sf"/>
</dbReference>
<evidence type="ECO:0000256" key="6">
    <source>
        <dbReference type="ARBA" id="ARBA00022837"/>
    </source>
</evidence>
<comment type="cofactor">
    <cofactor evidence="1">
        <name>Ca(2+)</name>
        <dbReference type="ChEBI" id="CHEBI:29108"/>
    </cofactor>
</comment>
<accession>A0A6N8L111</accession>
<keyword evidence="6" id="KW-0106">Calcium</keyword>
<dbReference type="CDD" id="cd16144">
    <property type="entry name" value="ARS_like"/>
    <property type="match status" value="1"/>
</dbReference>
<dbReference type="RefSeq" id="WP_160368117.1">
    <property type="nucleotide sequence ID" value="NZ_WSQA01000003.1"/>
</dbReference>
<evidence type="ECO:0000259" key="8">
    <source>
        <dbReference type="Pfam" id="PF00884"/>
    </source>
</evidence>
<gene>
    <name evidence="9" type="ORF">GQF63_05505</name>
</gene>
<organism evidence="9 10">
    <name type="scientific">Sphingobacterium humi</name>
    <dbReference type="NCBI Taxonomy" id="1796905"/>
    <lineage>
        <taxon>Bacteria</taxon>
        <taxon>Pseudomonadati</taxon>
        <taxon>Bacteroidota</taxon>
        <taxon>Sphingobacteriia</taxon>
        <taxon>Sphingobacteriales</taxon>
        <taxon>Sphingobacteriaceae</taxon>
        <taxon>Sphingobacterium</taxon>
    </lineage>
</organism>
<evidence type="ECO:0000256" key="5">
    <source>
        <dbReference type="ARBA" id="ARBA00022801"/>
    </source>
</evidence>
<evidence type="ECO:0000313" key="10">
    <source>
        <dbReference type="Proteomes" id="UP000435036"/>
    </source>
</evidence>
<dbReference type="PROSITE" id="PS00149">
    <property type="entry name" value="SULFATASE_2"/>
    <property type="match status" value="1"/>
</dbReference>
<proteinExistence type="inferred from homology"/>
<dbReference type="SUPFAM" id="SSF53649">
    <property type="entry name" value="Alkaline phosphatase-like"/>
    <property type="match status" value="1"/>
</dbReference>
<dbReference type="Gene3D" id="3.30.1120.10">
    <property type="match status" value="1"/>
</dbReference>
<sequence>MRIINSYIVLLLLCSAQWSFAQQPKPNIILIIADDLGYKDLGFMGGEHFHSPNLDALAKQAHVYYQAYAGAANCAPSRASLLTGLNTPRHGIYTVGNSAQGKSADRKIIPIANTDVLNEDLQTMADFLSKQGYQTASIGKWHVGETPLNYGFQYNFAGNHQGHNKHFSPYNNPDIPDGEAGEYLTDRVTDEAIRYMKQTQAEKPYFMYLSYFAVHTPIQAPDSLVQQYAGKKGTGTEDYPTYAVMVHSLDQNIGRIVQQIKDSGQAENTLLIFCSDNGGINFISPQSPLRAGKGSYYEGGIRIPMFFHWPTKIKAQQDEQSIISLLDVFPTLVDLLHPHENKPKLDGQSLWPTLQNGKSSQSTLYWHYPIYLRAYNPQVDDGRDPLYRTRPGTAIRHKNWKMQYFYEDNQAELYDLNSDIGERHNLAQEQPRTLRKLEKMMKAWIEKTKAPIPTELNPDYQSK</sequence>
<evidence type="ECO:0000313" key="9">
    <source>
        <dbReference type="EMBL" id="MVZ61472.1"/>
    </source>
</evidence>
<feature type="chain" id="PRO_5026929981" evidence="7">
    <location>
        <begin position="22"/>
        <end position="463"/>
    </location>
</feature>
<protein>
    <submittedName>
        <fullName evidence="9">Sulfatase-like hydrolase/transferase</fullName>
    </submittedName>
</protein>
<keyword evidence="4 7" id="KW-0732">Signal</keyword>
<dbReference type="PANTHER" id="PTHR42693:SF42">
    <property type="entry name" value="ARYLSULFATASE G"/>
    <property type="match status" value="1"/>
</dbReference>
<dbReference type="InterPro" id="IPR000917">
    <property type="entry name" value="Sulfatase_N"/>
</dbReference>
<dbReference type="Proteomes" id="UP000435036">
    <property type="component" value="Unassembled WGS sequence"/>
</dbReference>
<dbReference type="GO" id="GO:0016740">
    <property type="term" value="F:transferase activity"/>
    <property type="evidence" value="ECO:0007669"/>
    <property type="project" value="UniProtKB-KW"/>
</dbReference>
<dbReference type="GO" id="GO:0046872">
    <property type="term" value="F:metal ion binding"/>
    <property type="evidence" value="ECO:0007669"/>
    <property type="project" value="UniProtKB-KW"/>
</dbReference>
<dbReference type="InterPro" id="IPR050738">
    <property type="entry name" value="Sulfatase"/>
</dbReference>
<evidence type="ECO:0000256" key="4">
    <source>
        <dbReference type="ARBA" id="ARBA00022729"/>
    </source>
</evidence>
<comment type="caution">
    <text evidence="9">The sequence shown here is derived from an EMBL/GenBank/DDBJ whole genome shotgun (WGS) entry which is preliminary data.</text>
</comment>
<evidence type="ECO:0000256" key="2">
    <source>
        <dbReference type="ARBA" id="ARBA00008779"/>
    </source>
</evidence>
<evidence type="ECO:0000256" key="7">
    <source>
        <dbReference type="SAM" id="SignalP"/>
    </source>
</evidence>
<dbReference type="InterPro" id="IPR024607">
    <property type="entry name" value="Sulfatase_CS"/>
</dbReference>
<comment type="similarity">
    <text evidence="2">Belongs to the sulfatase family.</text>
</comment>
<keyword evidence="10" id="KW-1185">Reference proteome</keyword>
<dbReference type="PANTHER" id="PTHR42693">
    <property type="entry name" value="ARYLSULFATASE FAMILY MEMBER"/>
    <property type="match status" value="1"/>
</dbReference>
<dbReference type="OrthoDB" id="9765065at2"/>
<name>A0A6N8L111_9SPHI</name>
<keyword evidence="5 9" id="KW-0378">Hydrolase</keyword>
<keyword evidence="9" id="KW-0808">Transferase</keyword>
<feature type="signal peptide" evidence="7">
    <location>
        <begin position="1"/>
        <end position="21"/>
    </location>
</feature>
<keyword evidence="3" id="KW-0479">Metal-binding</keyword>
<dbReference type="Pfam" id="PF00884">
    <property type="entry name" value="Sulfatase"/>
    <property type="match status" value="1"/>
</dbReference>
<evidence type="ECO:0000256" key="3">
    <source>
        <dbReference type="ARBA" id="ARBA00022723"/>
    </source>
</evidence>
<dbReference type="GO" id="GO:0004065">
    <property type="term" value="F:arylsulfatase activity"/>
    <property type="evidence" value="ECO:0007669"/>
    <property type="project" value="TreeGrafter"/>
</dbReference>
<feature type="domain" description="Sulfatase N-terminal" evidence="8">
    <location>
        <begin position="26"/>
        <end position="336"/>
    </location>
</feature>
<reference evidence="9 10" key="1">
    <citation type="submission" date="2019-12" db="EMBL/GenBank/DDBJ databases">
        <authorList>
            <person name="Dong K."/>
        </authorList>
    </citation>
    <scope>NUCLEOTIDE SEQUENCE [LARGE SCALE GENOMIC DNA]</scope>
    <source>
        <strain evidence="9 10">JCM 31225</strain>
    </source>
</reference>
<dbReference type="AlphaFoldDB" id="A0A6N8L111"/>
<evidence type="ECO:0000256" key="1">
    <source>
        <dbReference type="ARBA" id="ARBA00001913"/>
    </source>
</evidence>
<dbReference type="EMBL" id="WSQA01000003">
    <property type="protein sequence ID" value="MVZ61472.1"/>
    <property type="molecule type" value="Genomic_DNA"/>
</dbReference>
<dbReference type="Gene3D" id="3.40.720.10">
    <property type="entry name" value="Alkaline Phosphatase, subunit A"/>
    <property type="match status" value="1"/>
</dbReference>